<dbReference type="EMBL" id="CYUE01000021">
    <property type="protein sequence ID" value="CUK26987.1"/>
    <property type="molecule type" value="Genomic_DNA"/>
</dbReference>
<evidence type="ECO:0000313" key="2">
    <source>
        <dbReference type="Proteomes" id="UP000051184"/>
    </source>
</evidence>
<gene>
    <name evidence="1" type="ORF">TA5114_02806</name>
</gene>
<dbReference type="Pfam" id="PF11749">
    <property type="entry name" value="DUF3305"/>
    <property type="match status" value="1"/>
</dbReference>
<proteinExistence type="predicted"/>
<accession>A0A0P1J1E5</accession>
<keyword evidence="2" id="KW-1185">Reference proteome</keyword>
<reference evidence="2" key="1">
    <citation type="submission" date="2015-09" db="EMBL/GenBank/DDBJ databases">
        <authorList>
            <person name="Rodrigo-Torres Lidia"/>
            <person name="Arahal R.David."/>
        </authorList>
    </citation>
    <scope>NUCLEOTIDE SEQUENCE [LARGE SCALE GENOMIC DNA]</scope>
    <source>
        <strain evidence="2">CECT 5114</strain>
    </source>
</reference>
<evidence type="ECO:0000313" key="1">
    <source>
        <dbReference type="EMBL" id="CUK26987.1"/>
    </source>
</evidence>
<dbReference type="Proteomes" id="UP000051184">
    <property type="component" value="Unassembled WGS sequence"/>
</dbReference>
<name>A0A0P1J1E5_9RHOB</name>
<evidence type="ECO:0008006" key="3">
    <source>
        <dbReference type="Google" id="ProtNLM"/>
    </source>
</evidence>
<sequence length="201" mass="22925">MQQGIVREDIQIMIHDPNRFDMMPVGVVMRRMPGVTRWAVWVWKVVDVLPGAGQADWRVLRQEGEMTFYHVATPTLELHGADTEAYLHGLNAVTPSLYTVLRETGDESRPLDVVLLTASPYEAQDYADNGEDIVEKIAMPPSVRMWVSDFVDAHHREEVFKKRKRDKKDIGLVEDGIGDARISQLADVYRSPVQAKKERLQ</sequence>
<protein>
    <recommendedName>
        <fullName evidence="3">Molybdopterin-guanine dinucleotide biosynthesis protein MobA</fullName>
    </recommendedName>
</protein>
<organism evidence="1 2">
    <name type="scientific">Cognatishimia activa</name>
    <dbReference type="NCBI Taxonomy" id="1715691"/>
    <lineage>
        <taxon>Bacteria</taxon>
        <taxon>Pseudomonadati</taxon>
        <taxon>Pseudomonadota</taxon>
        <taxon>Alphaproteobacteria</taxon>
        <taxon>Rhodobacterales</taxon>
        <taxon>Paracoccaceae</taxon>
        <taxon>Cognatishimia</taxon>
    </lineage>
</organism>
<dbReference type="AlphaFoldDB" id="A0A0P1J1E5"/>
<dbReference type="InterPro" id="IPR021736">
    <property type="entry name" value="DUF3305"/>
</dbReference>
<dbReference type="STRING" id="1715691.TA5113_03197"/>
<dbReference type="RefSeq" id="WP_370736452.1">
    <property type="nucleotide sequence ID" value="NZ_CYTO01000024.1"/>
</dbReference>